<dbReference type="CDD" id="cd02393">
    <property type="entry name" value="KH-I_PNPase"/>
    <property type="match status" value="1"/>
</dbReference>
<dbReference type="GO" id="GO:0006402">
    <property type="term" value="P:mRNA catabolic process"/>
    <property type="evidence" value="ECO:0007669"/>
    <property type="project" value="UniProtKB-UniRule"/>
</dbReference>
<dbReference type="SUPFAM" id="SSF55666">
    <property type="entry name" value="Ribonuclease PH domain 2-like"/>
    <property type="match status" value="2"/>
</dbReference>
<dbReference type="GO" id="GO:0000175">
    <property type="term" value="F:3'-5'-RNA exonuclease activity"/>
    <property type="evidence" value="ECO:0007669"/>
    <property type="project" value="TreeGrafter"/>
</dbReference>
<comment type="subcellular location">
    <subcellularLocation>
        <location evidence="8">Cytoplasm</location>
    </subcellularLocation>
</comment>
<dbReference type="Pfam" id="PF03725">
    <property type="entry name" value="RNase_PH_C"/>
    <property type="match status" value="1"/>
</dbReference>
<keyword evidence="4 8" id="KW-0548">Nucleotidyltransferase</keyword>
<dbReference type="InterPro" id="IPR001247">
    <property type="entry name" value="ExoRNase_PH_dom1"/>
</dbReference>
<dbReference type="SUPFAM" id="SSF54211">
    <property type="entry name" value="Ribosomal protein S5 domain 2-like"/>
    <property type="match status" value="2"/>
</dbReference>
<evidence type="ECO:0000256" key="3">
    <source>
        <dbReference type="ARBA" id="ARBA00022679"/>
    </source>
</evidence>
<evidence type="ECO:0000313" key="10">
    <source>
        <dbReference type="EMBL" id="QDT43175.1"/>
    </source>
</evidence>
<reference evidence="10 11" key="1">
    <citation type="submission" date="2019-02" db="EMBL/GenBank/DDBJ databases">
        <title>Deep-cultivation of Planctomycetes and their phenomic and genomic characterization uncovers novel biology.</title>
        <authorList>
            <person name="Wiegand S."/>
            <person name="Jogler M."/>
            <person name="Boedeker C."/>
            <person name="Pinto D."/>
            <person name="Vollmers J."/>
            <person name="Rivas-Marin E."/>
            <person name="Kohn T."/>
            <person name="Peeters S.H."/>
            <person name="Heuer A."/>
            <person name="Rast P."/>
            <person name="Oberbeckmann S."/>
            <person name="Bunk B."/>
            <person name="Jeske O."/>
            <person name="Meyerdierks A."/>
            <person name="Storesund J.E."/>
            <person name="Kallscheuer N."/>
            <person name="Luecker S."/>
            <person name="Lage O.M."/>
            <person name="Pohl T."/>
            <person name="Merkel B.J."/>
            <person name="Hornburger P."/>
            <person name="Mueller R.-W."/>
            <person name="Bruemmer F."/>
            <person name="Labrenz M."/>
            <person name="Spormann A.M."/>
            <person name="Op den Camp H."/>
            <person name="Overmann J."/>
            <person name="Amann R."/>
            <person name="Jetten M.S.M."/>
            <person name="Mascher T."/>
            <person name="Medema M.H."/>
            <person name="Devos D.P."/>
            <person name="Kaster A.-K."/>
            <person name="Ovreas L."/>
            <person name="Rohde M."/>
            <person name="Galperin M.Y."/>
            <person name="Jogler C."/>
        </authorList>
    </citation>
    <scope>NUCLEOTIDE SEQUENCE [LARGE SCALE GENOMIC DNA]</scope>
    <source>
        <strain evidence="10 11">Pan241w</strain>
    </source>
</reference>
<keyword evidence="5 8" id="KW-0479">Metal-binding</keyword>
<dbReference type="HAMAP" id="MF_01595">
    <property type="entry name" value="PNPase"/>
    <property type="match status" value="1"/>
</dbReference>
<dbReference type="KEGG" id="gaz:Pan241w_32740"/>
<dbReference type="NCBIfam" id="TIGR03591">
    <property type="entry name" value="polynuc_phos"/>
    <property type="match status" value="1"/>
</dbReference>
<dbReference type="Gene3D" id="3.30.230.70">
    <property type="entry name" value="GHMP Kinase, N-terminal domain"/>
    <property type="match status" value="2"/>
</dbReference>
<dbReference type="GO" id="GO:0005829">
    <property type="term" value="C:cytosol"/>
    <property type="evidence" value="ECO:0007669"/>
    <property type="project" value="TreeGrafter"/>
</dbReference>
<dbReference type="FunFam" id="3.30.230.70:FF:000002">
    <property type="entry name" value="Polyribonucleotide nucleotidyltransferase"/>
    <property type="match status" value="1"/>
</dbReference>
<dbReference type="OrthoDB" id="9804305at2"/>
<name>A0A517RH38_9PLAN</name>
<evidence type="ECO:0000256" key="4">
    <source>
        <dbReference type="ARBA" id="ARBA00022695"/>
    </source>
</evidence>
<keyword evidence="3 8" id="KW-0808">Transferase</keyword>
<dbReference type="EC" id="2.7.7.8" evidence="8"/>
<dbReference type="InterPro" id="IPR036612">
    <property type="entry name" value="KH_dom_type_1_sf"/>
</dbReference>
<feature type="domain" description="S1 motif" evidence="9">
    <location>
        <begin position="622"/>
        <end position="690"/>
    </location>
</feature>
<evidence type="ECO:0000256" key="7">
    <source>
        <dbReference type="ARBA" id="ARBA00022884"/>
    </source>
</evidence>
<feature type="binding site" evidence="8">
    <location>
        <position position="486"/>
    </location>
    <ligand>
        <name>Mg(2+)</name>
        <dbReference type="ChEBI" id="CHEBI:18420"/>
    </ligand>
</feature>
<evidence type="ECO:0000256" key="6">
    <source>
        <dbReference type="ARBA" id="ARBA00022842"/>
    </source>
</evidence>
<comment type="catalytic activity">
    <reaction evidence="8">
        <text>RNA(n+1) + phosphate = RNA(n) + a ribonucleoside 5'-diphosphate</text>
        <dbReference type="Rhea" id="RHEA:22096"/>
        <dbReference type="Rhea" id="RHEA-COMP:14527"/>
        <dbReference type="Rhea" id="RHEA-COMP:17342"/>
        <dbReference type="ChEBI" id="CHEBI:43474"/>
        <dbReference type="ChEBI" id="CHEBI:57930"/>
        <dbReference type="ChEBI" id="CHEBI:140395"/>
        <dbReference type="EC" id="2.7.7.8"/>
    </reaction>
</comment>
<dbReference type="InterPro" id="IPR004087">
    <property type="entry name" value="KH_dom"/>
</dbReference>
<dbReference type="CDD" id="cd11364">
    <property type="entry name" value="RNase_PH_PNPase_2"/>
    <property type="match status" value="1"/>
</dbReference>
<evidence type="ECO:0000259" key="9">
    <source>
        <dbReference type="PROSITE" id="PS50126"/>
    </source>
</evidence>
<dbReference type="Pfam" id="PF00013">
    <property type="entry name" value="KH_1"/>
    <property type="match status" value="1"/>
</dbReference>
<dbReference type="NCBIfam" id="NF008805">
    <property type="entry name" value="PRK11824.1"/>
    <property type="match status" value="1"/>
</dbReference>
<dbReference type="SMART" id="SM00316">
    <property type="entry name" value="S1"/>
    <property type="match status" value="1"/>
</dbReference>
<evidence type="ECO:0000256" key="8">
    <source>
        <dbReference type="HAMAP-Rule" id="MF_01595"/>
    </source>
</evidence>
<dbReference type="AlphaFoldDB" id="A0A517RH38"/>
<proteinExistence type="inferred from homology"/>
<dbReference type="InterPro" id="IPR015847">
    <property type="entry name" value="ExoRNase_PH_dom2"/>
</dbReference>
<dbReference type="Pfam" id="PF03726">
    <property type="entry name" value="PNPase"/>
    <property type="match status" value="1"/>
</dbReference>
<comment type="similarity">
    <text evidence="1 8">Belongs to the polyribonucleotide nucleotidyltransferase family.</text>
</comment>
<keyword evidence="6 8" id="KW-0460">Magnesium</keyword>
<dbReference type="FunFam" id="2.40.50.140:FF:000189">
    <property type="entry name" value="Polyribonucleotide nucleotidyltransferase, putative"/>
    <property type="match status" value="1"/>
</dbReference>
<keyword evidence="7 8" id="KW-0694">RNA-binding</keyword>
<evidence type="ECO:0000313" key="11">
    <source>
        <dbReference type="Proteomes" id="UP000317171"/>
    </source>
</evidence>
<dbReference type="GO" id="GO:0003723">
    <property type="term" value="F:RNA binding"/>
    <property type="evidence" value="ECO:0007669"/>
    <property type="project" value="UniProtKB-UniRule"/>
</dbReference>
<feature type="binding site" evidence="8">
    <location>
        <position position="492"/>
    </location>
    <ligand>
        <name>Mg(2+)</name>
        <dbReference type="ChEBI" id="CHEBI:18420"/>
    </ligand>
</feature>
<dbReference type="InterPro" id="IPR036345">
    <property type="entry name" value="ExoRNase_PH_dom2_sf"/>
</dbReference>
<dbReference type="PIRSF" id="PIRSF005499">
    <property type="entry name" value="PNPase"/>
    <property type="match status" value="1"/>
</dbReference>
<dbReference type="InterPro" id="IPR036456">
    <property type="entry name" value="PNPase_PH_RNA-bd_sf"/>
</dbReference>
<dbReference type="InterPro" id="IPR015848">
    <property type="entry name" value="PNPase_PH_RNA-bd_bac/org-type"/>
</dbReference>
<dbReference type="FunFam" id="3.30.1370.10:FF:000001">
    <property type="entry name" value="Polyribonucleotide nucleotidyltransferase"/>
    <property type="match status" value="1"/>
</dbReference>
<evidence type="ECO:0000256" key="1">
    <source>
        <dbReference type="ARBA" id="ARBA00007404"/>
    </source>
</evidence>
<dbReference type="Proteomes" id="UP000317171">
    <property type="component" value="Chromosome"/>
</dbReference>
<dbReference type="Pfam" id="PF00575">
    <property type="entry name" value="S1"/>
    <property type="match status" value="1"/>
</dbReference>
<dbReference type="GO" id="GO:0000287">
    <property type="term" value="F:magnesium ion binding"/>
    <property type="evidence" value="ECO:0007669"/>
    <property type="project" value="UniProtKB-UniRule"/>
</dbReference>
<dbReference type="PROSITE" id="PS50084">
    <property type="entry name" value="KH_TYPE_1"/>
    <property type="match status" value="1"/>
</dbReference>
<dbReference type="PANTHER" id="PTHR11252">
    <property type="entry name" value="POLYRIBONUCLEOTIDE NUCLEOTIDYLTRANSFERASE"/>
    <property type="match status" value="1"/>
</dbReference>
<sequence>MKVVVECEVGGQKLSLTTGQLAKQAAGSVLIQYGETVVFVASATGPARPGIDFFPLTVDYRERTAASGKFPGGFLKREGRPTTKEILTARLTDRPIRPLFPKGFNDELQIMSNVMSCDGVNDPDVLSINAASAALCLSPVPFKGPIGAVRVGRIDGELIPFPTREQIAESDLDLIVAGTVESVLMIEGFGDQIPEDEMAAAIMFAHKELGKICKLQLELRDKAGVEPFEYEAPPENPFIAKLDDAIYQRLNSAMQSTVKAERREGAKAIRDELIEKFFPEEAETTEDGATRAQFGEAFHDLEERAVRELAMSGRRLDGRTPDMLRDVSCETGPLPRVHGSALFTRGETQSLATVTLGTSRDKQRVDGLFEEELQRFMLHYYFPPYSVGECRPIRGPGRREIGHGCLAERSVAPVLPSEEDFPYTIRVISDIMESNGSSSMASVCSATLALMDAGVPLRQPVAGISIGLVTSGDEFKVLTDIIGDEDHFCDMDFKVAGTQKGITGIQLDLKNEGISEEIIRATLDQAKTARLDLLRTMLTAIRRPRAEISAYAPRLHQTKINPEKIGLLIGPGGKTIRAIQEETGATIDIQDDGTVTVSGGNVSVVEKAMAHIEALTEEIRVGRIYDGVVSSIKEFGAFIEIAPGKDGLCHISELSDGFVKSVGDICKMGDRLQVKVIAVDDQNRVKLSRKAVLAEQAAESNGDGEAAEAEEE</sequence>
<dbReference type="PROSITE" id="PS50126">
    <property type="entry name" value="S1"/>
    <property type="match status" value="1"/>
</dbReference>
<organism evidence="10 11">
    <name type="scientific">Gimesia alba</name>
    <dbReference type="NCBI Taxonomy" id="2527973"/>
    <lineage>
        <taxon>Bacteria</taxon>
        <taxon>Pseudomonadati</taxon>
        <taxon>Planctomycetota</taxon>
        <taxon>Planctomycetia</taxon>
        <taxon>Planctomycetales</taxon>
        <taxon>Planctomycetaceae</taxon>
        <taxon>Gimesia</taxon>
    </lineage>
</organism>
<dbReference type="InterPro" id="IPR003029">
    <property type="entry name" value="S1_domain"/>
</dbReference>
<evidence type="ECO:0000256" key="5">
    <source>
        <dbReference type="ARBA" id="ARBA00022723"/>
    </source>
</evidence>
<protein>
    <recommendedName>
        <fullName evidence="8">Polyribonucleotide nucleotidyltransferase</fullName>
        <ecNumber evidence="8">2.7.7.8</ecNumber>
    </recommendedName>
    <alternativeName>
        <fullName evidence="8">Polynucleotide phosphorylase</fullName>
        <shortName evidence="8">PNPase</shortName>
    </alternativeName>
</protein>
<dbReference type="SUPFAM" id="SSF46915">
    <property type="entry name" value="Polynucleotide phosphorylase/guanosine pentaphosphate synthase (PNPase/GPSI), domain 3"/>
    <property type="match status" value="1"/>
</dbReference>
<dbReference type="InterPro" id="IPR012340">
    <property type="entry name" value="NA-bd_OB-fold"/>
</dbReference>
<keyword evidence="11" id="KW-1185">Reference proteome</keyword>
<dbReference type="CDD" id="cd04472">
    <property type="entry name" value="S1_PNPase"/>
    <property type="match status" value="1"/>
</dbReference>
<dbReference type="RefSeq" id="WP_145217607.1">
    <property type="nucleotide sequence ID" value="NZ_CP036269.1"/>
</dbReference>
<dbReference type="SMART" id="SM00322">
    <property type="entry name" value="KH"/>
    <property type="match status" value="1"/>
</dbReference>
<comment type="cofactor">
    <cofactor evidence="8">
        <name>Mg(2+)</name>
        <dbReference type="ChEBI" id="CHEBI:18420"/>
    </cofactor>
</comment>
<dbReference type="FunFam" id="3.30.230.70:FF:000001">
    <property type="entry name" value="Polyribonucleotide nucleotidyltransferase"/>
    <property type="match status" value="1"/>
</dbReference>
<dbReference type="InterPro" id="IPR012162">
    <property type="entry name" value="PNPase"/>
</dbReference>
<evidence type="ECO:0000256" key="2">
    <source>
        <dbReference type="ARBA" id="ARBA00022490"/>
    </source>
</evidence>
<gene>
    <name evidence="8 10" type="primary">pnp</name>
    <name evidence="10" type="ORF">Pan241w_32740</name>
</gene>
<dbReference type="InterPro" id="IPR004088">
    <property type="entry name" value="KH_dom_type_1"/>
</dbReference>
<dbReference type="GO" id="GO:0004654">
    <property type="term" value="F:polyribonucleotide nucleotidyltransferase activity"/>
    <property type="evidence" value="ECO:0007669"/>
    <property type="project" value="UniProtKB-UniRule"/>
</dbReference>
<comment type="function">
    <text evidence="8">Involved in mRNA degradation. Catalyzes the phosphorolysis of single-stranded polyribonucleotides processively in the 3'- to 5'-direction.</text>
</comment>
<dbReference type="Pfam" id="PF01138">
    <property type="entry name" value="RNase_PH"/>
    <property type="match status" value="2"/>
</dbReference>
<dbReference type="InterPro" id="IPR027408">
    <property type="entry name" value="PNPase/RNase_PH_dom_sf"/>
</dbReference>
<dbReference type="GO" id="GO:0006396">
    <property type="term" value="P:RNA processing"/>
    <property type="evidence" value="ECO:0007669"/>
    <property type="project" value="InterPro"/>
</dbReference>
<dbReference type="InterPro" id="IPR020568">
    <property type="entry name" value="Ribosomal_Su5_D2-typ_SF"/>
</dbReference>
<keyword evidence="2 8" id="KW-0963">Cytoplasm</keyword>
<dbReference type="SUPFAM" id="SSF54791">
    <property type="entry name" value="Eukaryotic type KH-domain (KH-domain type I)"/>
    <property type="match status" value="1"/>
</dbReference>
<dbReference type="CDD" id="cd11363">
    <property type="entry name" value="RNase_PH_PNPase_1"/>
    <property type="match status" value="1"/>
</dbReference>
<dbReference type="EMBL" id="CP036269">
    <property type="protein sequence ID" value="QDT43175.1"/>
    <property type="molecule type" value="Genomic_DNA"/>
</dbReference>
<dbReference type="PANTHER" id="PTHR11252:SF0">
    <property type="entry name" value="POLYRIBONUCLEOTIDE NUCLEOTIDYLTRANSFERASE 1, MITOCHONDRIAL"/>
    <property type="match status" value="1"/>
</dbReference>
<dbReference type="Gene3D" id="3.30.1370.10">
    <property type="entry name" value="K Homology domain, type 1"/>
    <property type="match status" value="1"/>
</dbReference>
<accession>A0A517RH38</accession>
<dbReference type="SUPFAM" id="SSF50249">
    <property type="entry name" value="Nucleic acid-binding proteins"/>
    <property type="match status" value="1"/>
</dbReference>
<dbReference type="Gene3D" id="2.40.50.140">
    <property type="entry name" value="Nucleic acid-binding proteins"/>
    <property type="match status" value="1"/>
</dbReference>